<evidence type="ECO:0000313" key="4">
    <source>
        <dbReference type="Proteomes" id="UP000678228"/>
    </source>
</evidence>
<organism evidence="3 4">
    <name type="scientific">Halalkalibacter suaedae</name>
    <dbReference type="NCBI Taxonomy" id="2822140"/>
    <lineage>
        <taxon>Bacteria</taxon>
        <taxon>Bacillati</taxon>
        <taxon>Bacillota</taxon>
        <taxon>Bacilli</taxon>
        <taxon>Bacillales</taxon>
        <taxon>Bacillaceae</taxon>
        <taxon>Halalkalibacter</taxon>
    </lineage>
</organism>
<dbReference type="PANTHER" id="PTHR43695:SF1">
    <property type="entry name" value="RHAMNOGALACTURONAN ACETYLESTERASE"/>
    <property type="match status" value="1"/>
</dbReference>
<name>A0A940WYP8_9BACI</name>
<keyword evidence="2" id="KW-0378">Hydrolase</keyword>
<dbReference type="InterPro" id="IPR037459">
    <property type="entry name" value="RhgT-like"/>
</dbReference>
<dbReference type="PANTHER" id="PTHR43695">
    <property type="entry name" value="PUTATIVE (AFU_ORTHOLOGUE AFUA_2G17250)-RELATED"/>
    <property type="match status" value="1"/>
</dbReference>
<dbReference type="AlphaFoldDB" id="A0A940WYP8"/>
<dbReference type="Gene3D" id="3.40.50.1110">
    <property type="entry name" value="SGNH hydrolase"/>
    <property type="match status" value="1"/>
</dbReference>
<gene>
    <name evidence="3" type="ORF">J7W16_07330</name>
</gene>
<dbReference type="SUPFAM" id="SSF52266">
    <property type="entry name" value="SGNH hydrolase"/>
    <property type="match status" value="1"/>
</dbReference>
<comment type="caution">
    <text evidence="3">The sequence shown here is derived from an EMBL/GenBank/DDBJ whole genome shotgun (WGS) entry which is preliminary data.</text>
</comment>
<keyword evidence="4" id="KW-1185">Reference proteome</keyword>
<evidence type="ECO:0000256" key="2">
    <source>
        <dbReference type="ARBA" id="ARBA00022801"/>
    </source>
</evidence>
<dbReference type="Pfam" id="PF00657">
    <property type="entry name" value="Lipase_GDSL"/>
    <property type="match status" value="1"/>
</dbReference>
<dbReference type="GO" id="GO:0016788">
    <property type="term" value="F:hydrolase activity, acting on ester bonds"/>
    <property type="evidence" value="ECO:0007669"/>
    <property type="project" value="InterPro"/>
</dbReference>
<protein>
    <submittedName>
        <fullName evidence="3">Rhamnogalacturonan acetylesterase</fullName>
    </submittedName>
</protein>
<comment type="similarity">
    <text evidence="1">Belongs to the 'GDSL' lipolytic enzyme family.</text>
</comment>
<evidence type="ECO:0000313" key="3">
    <source>
        <dbReference type="EMBL" id="MBP3950946.1"/>
    </source>
</evidence>
<dbReference type="CDD" id="cd01821">
    <property type="entry name" value="Rhamnogalacturan_acetylesterase_like"/>
    <property type="match status" value="1"/>
</dbReference>
<dbReference type="EMBL" id="JAGKSQ010000002">
    <property type="protein sequence ID" value="MBP3950946.1"/>
    <property type="molecule type" value="Genomic_DNA"/>
</dbReference>
<dbReference type="InterPro" id="IPR001087">
    <property type="entry name" value="GDSL"/>
</dbReference>
<accession>A0A940WYP8</accession>
<dbReference type="RefSeq" id="WP_210596669.1">
    <property type="nucleotide sequence ID" value="NZ_JAGKSQ010000002.1"/>
</dbReference>
<evidence type="ECO:0000256" key="1">
    <source>
        <dbReference type="ARBA" id="ARBA00008668"/>
    </source>
</evidence>
<dbReference type="InterPro" id="IPR036514">
    <property type="entry name" value="SGNH_hydro_sf"/>
</dbReference>
<proteinExistence type="inferred from homology"/>
<sequence>MKEFINNQSKRAGDNSATIKIYLAGDSTVEDVAEELGNHQGWGQQLPQFFSSEVNVINKAKGGRSTKSFIDEGRLLELEHALSKDDYLFIQFGHNDQKLEDPTRGTEPWGMYQTNLTLYIETAQKQGAKPILITPVSRRFFADGELVRTLGEYPNAMKELAKKLEVPLIDLLEKSRELYTELGEEKTKQLFAWYQRTGETTPPDNTHFSEYGALKIAELVVEGIDELGLDLSDYIVR</sequence>
<dbReference type="Proteomes" id="UP000678228">
    <property type="component" value="Unassembled WGS sequence"/>
</dbReference>
<reference evidence="3" key="1">
    <citation type="submission" date="2021-03" db="EMBL/GenBank/DDBJ databases">
        <title>Bacillus suaedae sp. nov., isolated from Suaeda aralocaspica.</title>
        <authorList>
            <person name="Lei R.F.R."/>
        </authorList>
    </citation>
    <scope>NUCLEOTIDE SEQUENCE</scope>
    <source>
        <strain evidence="3">YZJH907-2</strain>
    </source>
</reference>